<reference evidence="2 3" key="1">
    <citation type="journal article" date="2019" name="Environ. Microbiol.">
        <title>An active ?-lactamase is a part of an orchestrated cell wall stress resistance network of Bacillus subtilis and related rhizosphere species.</title>
        <authorList>
            <person name="Bucher T."/>
            <person name="Keren-Paz A."/>
            <person name="Hausser J."/>
            <person name="Olender T."/>
            <person name="Cytryn E."/>
            <person name="Kolodkin-Gal I."/>
        </authorList>
    </citation>
    <scope>NUCLEOTIDE SEQUENCE [LARGE SCALE GENOMIC DNA]</scope>
    <source>
        <strain evidence="2 3">I32</strain>
    </source>
</reference>
<feature type="domain" description="Beta-lactamase-related" evidence="1">
    <location>
        <begin position="38"/>
        <end position="83"/>
    </location>
</feature>
<sequence>MTNEALFTNVVRAESSKLTDRGIEDFKKKLDEQVPKWQENYEVPGVAIGIVHEGRIAYTLNYGYVDKKTKKALSDDTVFQAGS</sequence>
<evidence type="ECO:0000313" key="3">
    <source>
        <dbReference type="Proteomes" id="UP000308444"/>
    </source>
</evidence>
<dbReference type="Pfam" id="PF00144">
    <property type="entry name" value="Beta-lactamase"/>
    <property type="match status" value="1"/>
</dbReference>
<accession>A0A9X8ZZ79</accession>
<dbReference type="Gene3D" id="3.40.710.10">
    <property type="entry name" value="DD-peptidase/beta-lactamase superfamily"/>
    <property type="match status" value="1"/>
</dbReference>
<comment type="caution">
    <text evidence="2">The sequence shown here is derived from an EMBL/GenBank/DDBJ whole genome shotgun (WGS) entry which is preliminary data.</text>
</comment>
<dbReference type="InterPro" id="IPR001466">
    <property type="entry name" value="Beta-lactam-related"/>
</dbReference>
<name>A0A9X8ZZ79_BACCE</name>
<feature type="non-terminal residue" evidence="2">
    <location>
        <position position="83"/>
    </location>
</feature>
<evidence type="ECO:0000313" key="2">
    <source>
        <dbReference type="EMBL" id="TKI80617.1"/>
    </source>
</evidence>
<dbReference type="AlphaFoldDB" id="A0A9X8ZZ79"/>
<protein>
    <submittedName>
        <fullName evidence="2">Penicillin-binding protein</fullName>
    </submittedName>
</protein>
<dbReference type="InterPro" id="IPR012338">
    <property type="entry name" value="Beta-lactam/transpept-like"/>
</dbReference>
<organism evidence="2 3">
    <name type="scientific">Bacillus cereus</name>
    <dbReference type="NCBI Taxonomy" id="1396"/>
    <lineage>
        <taxon>Bacteria</taxon>
        <taxon>Bacillati</taxon>
        <taxon>Bacillota</taxon>
        <taxon>Bacilli</taxon>
        <taxon>Bacillales</taxon>
        <taxon>Bacillaceae</taxon>
        <taxon>Bacillus</taxon>
        <taxon>Bacillus cereus group</taxon>
    </lineage>
</organism>
<dbReference type="EMBL" id="SZOH01005183">
    <property type="protein sequence ID" value="TKI80617.1"/>
    <property type="molecule type" value="Genomic_DNA"/>
</dbReference>
<proteinExistence type="predicted"/>
<dbReference type="SUPFAM" id="SSF56601">
    <property type="entry name" value="beta-lactamase/transpeptidase-like"/>
    <property type="match status" value="1"/>
</dbReference>
<dbReference type="Proteomes" id="UP000308444">
    <property type="component" value="Unassembled WGS sequence"/>
</dbReference>
<gene>
    <name evidence="2" type="ORF">FC695_43555</name>
</gene>
<evidence type="ECO:0000259" key="1">
    <source>
        <dbReference type="Pfam" id="PF00144"/>
    </source>
</evidence>